<protein>
    <recommendedName>
        <fullName evidence="12">Angiotensin-converting enzyme</fullName>
        <ecNumber evidence="12">3.4.-.-</ecNumber>
    </recommendedName>
</protein>
<feature type="binding site" evidence="10">
    <location>
        <position position="386"/>
    </location>
    <ligand>
        <name>Zn(2+)</name>
        <dbReference type="ChEBI" id="CHEBI:29105"/>
        <label>2</label>
        <note>catalytic</note>
    </ligand>
</feature>
<feature type="disulfide bond" evidence="9 11">
    <location>
        <begin position="351"/>
        <end position="369"/>
    </location>
</feature>
<keyword evidence="16" id="KW-1185">Reference proteome</keyword>
<keyword evidence="12" id="KW-0482">Metalloprotease</keyword>
<feature type="transmembrane region" description="Helical" evidence="13">
    <location>
        <begin position="706"/>
        <end position="724"/>
    </location>
</feature>
<comment type="similarity">
    <text evidence="1 11 12">Belongs to the peptidase M2 family.</text>
</comment>
<comment type="caution">
    <text evidence="15">The sequence shown here is derived from an EMBL/GenBank/DDBJ whole genome shotgun (WGS) entry which is preliminary data.</text>
</comment>
<proteinExistence type="inferred from homology"/>
<keyword evidence="12" id="KW-0121">Carboxypeptidase</keyword>
<name>A0AAE1U3P5_9EUCA</name>
<evidence type="ECO:0000256" key="4">
    <source>
        <dbReference type="ARBA" id="ARBA00023180"/>
    </source>
</evidence>
<evidence type="ECO:0000256" key="3">
    <source>
        <dbReference type="ARBA" id="ARBA00023157"/>
    </source>
</evidence>
<keyword evidence="3 9" id="KW-1015">Disulfide bond</keyword>
<evidence type="ECO:0000256" key="11">
    <source>
        <dbReference type="PROSITE-ProRule" id="PRU01355"/>
    </source>
</evidence>
<feature type="disulfide bond" evidence="9 11">
    <location>
        <begin position="149"/>
        <end position="157"/>
    </location>
</feature>
<feature type="active site" description="Proton donor 1" evidence="5">
    <location>
        <position position="571"/>
    </location>
</feature>
<feature type="binding site" evidence="8">
    <location>
        <position position="386"/>
    </location>
    <ligand>
        <name>Zn(2+)</name>
        <dbReference type="ChEBI" id="CHEBI:29105"/>
        <label>1</label>
        <note>catalytic</note>
    </ligand>
</feature>
<dbReference type="AlphaFoldDB" id="A0AAE1U3P5"/>
<keyword evidence="13" id="KW-1133">Transmembrane helix</keyword>
<dbReference type="PANTHER" id="PTHR10514">
    <property type="entry name" value="ANGIOTENSIN-CONVERTING ENZYME"/>
    <property type="match status" value="1"/>
</dbReference>
<feature type="binding site" evidence="8">
    <location>
        <position position="382"/>
    </location>
    <ligand>
        <name>Zn(2+)</name>
        <dbReference type="ChEBI" id="CHEBI:29105"/>
        <label>1</label>
        <note>catalytic</note>
    </ligand>
</feature>
<dbReference type="GO" id="GO:0008237">
    <property type="term" value="F:metallopeptidase activity"/>
    <property type="evidence" value="ECO:0007669"/>
    <property type="project" value="UniProtKB-KW"/>
</dbReference>
<comment type="cofactor">
    <cofactor evidence="12">
        <name>Zn(2+)</name>
        <dbReference type="ChEBI" id="CHEBI:29105"/>
    </cofactor>
    <text evidence="12">Binds 2 Zn(2+) ions per subunit.</text>
</comment>
<reference evidence="15" key="1">
    <citation type="submission" date="2023-11" db="EMBL/GenBank/DDBJ databases">
        <title>Genome assemblies of two species of porcelain crab, Petrolisthes cinctipes and Petrolisthes manimaculis (Anomura: Porcellanidae).</title>
        <authorList>
            <person name="Angst P."/>
        </authorList>
    </citation>
    <scope>NUCLEOTIDE SEQUENCE</scope>
    <source>
        <strain evidence="15">PB745_02</strain>
        <tissue evidence="15">Gill</tissue>
    </source>
</reference>
<dbReference type="GO" id="GO:0004180">
    <property type="term" value="F:carboxypeptidase activity"/>
    <property type="evidence" value="ECO:0007669"/>
    <property type="project" value="UniProtKB-KW"/>
</dbReference>
<gene>
    <name evidence="15" type="ORF">Pmani_023054</name>
</gene>
<evidence type="ECO:0000256" key="9">
    <source>
        <dbReference type="PIRSR" id="PIRSR601548-4"/>
    </source>
</evidence>
<keyword evidence="2 14" id="KW-0732">Signal</keyword>
<dbReference type="CDD" id="cd06461">
    <property type="entry name" value="M2_ACE"/>
    <property type="match status" value="1"/>
</dbReference>
<dbReference type="SUPFAM" id="SSF55486">
    <property type="entry name" value="Metalloproteases ('zincins'), catalytic domain"/>
    <property type="match status" value="2"/>
</dbReference>
<evidence type="ECO:0000256" key="12">
    <source>
        <dbReference type="RuleBase" id="RU361144"/>
    </source>
</evidence>
<keyword evidence="13" id="KW-0812">Transmembrane</keyword>
<keyword evidence="4 12" id="KW-0325">Glycoprotein</keyword>
<dbReference type="Gene3D" id="1.10.1370.30">
    <property type="match status" value="2"/>
</dbReference>
<feature type="disulfide bond" evidence="9 11">
    <location>
        <begin position="596"/>
        <end position="614"/>
    </location>
</feature>
<organism evidence="15 16">
    <name type="scientific">Petrolisthes manimaculis</name>
    <dbReference type="NCBI Taxonomy" id="1843537"/>
    <lineage>
        <taxon>Eukaryota</taxon>
        <taxon>Metazoa</taxon>
        <taxon>Ecdysozoa</taxon>
        <taxon>Arthropoda</taxon>
        <taxon>Crustacea</taxon>
        <taxon>Multicrustacea</taxon>
        <taxon>Malacostraca</taxon>
        <taxon>Eumalacostraca</taxon>
        <taxon>Eucarida</taxon>
        <taxon>Decapoda</taxon>
        <taxon>Pleocyemata</taxon>
        <taxon>Anomura</taxon>
        <taxon>Galatheoidea</taxon>
        <taxon>Porcellanidae</taxon>
        <taxon>Petrolisthes</taxon>
    </lineage>
</organism>
<dbReference type="EMBL" id="JAWZYT010002340">
    <property type="protein sequence ID" value="KAK4305030.1"/>
    <property type="molecule type" value="Genomic_DNA"/>
</dbReference>
<evidence type="ECO:0000256" key="7">
    <source>
        <dbReference type="PIRSR" id="PIRSR601548-2"/>
    </source>
</evidence>
<feature type="binding site" evidence="7">
    <location>
        <position position="580"/>
    </location>
    <ligand>
        <name>chloride</name>
        <dbReference type="ChEBI" id="CHEBI:17996"/>
        <label>1</label>
    </ligand>
</feature>
<feature type="active site" description="Proton acceptor 1" evidence="5">
    <location>
        <position position="383"/>
    </location>
</feature>
<keyword evidence="13" id="KW-0472">Membrane</keyword>
<evidence type="ECO:0000256" key="14">
    <source>
        <dbReference type="SAM" id="SignalP"/>
    </source>
</evidence>
<dbReference type="GO" id="GO:0005886">
    <property type="term" value="C:plasma membrane"/>
    <property type="evidence" value="ECO:0007669"/>
    <property type="project" value="TreeGrafter"/>
</dbReference>
<evidence type="ECO:0000256" key="10">
    <source>
        <dbReference type="PIRSR" id="PIRSR601548-8"/>
    </source>
</evidence>
<dbReference type="PRINTS" id="PR00791">
    <property type="entry name" value="PEPDIPTASEA"/>
</dbReference>
<evidence type="ECO:0000256" key="2">
    <source>
        <dbReference type="ARBA" id="ARBA00022729"/>
    </source>
</evidence>
<feature type="binding site" evidence="8">
    <location>
        <position position="469"/>
    </location>
    <ligand>
        <name>Zn(2+)</name>
        <dbReference type="ChEBI" id="CHEBI:29105"/>
        <label>1</label>
        <note>catalytic</note>
    </ligand>
</feature>
<dbReference type="FunFam" id="1.10.1370.30:FF:000005">
    <property type="entry name" value="Angiotensin-converting enzyme"/>
    <property type="match status" value="1"/>
</dbReference>
<dbReference type="PANTHER" id="PTHR10514:SF27">
    <property type="entry name" value="ANGIOTENSIN-CONVERTING ENZYME"/>
    <property type="match status" value="1"/>
</dbReference>
<keyword evidence="8 12" id="KW-0479">Metal-binding</keyword>
<evidence type="ECO:0000256" key="1">
    <source>
        <dbReference type="ARBA" id="ARBA00008139"/>
    </source>
</evidence>
<feature type="binding site" evidence="7">
    <location>
        <position position="224"/>
    </location>
    <ligand>
        <name>chloride</name>
        <dbReference type="ChEBI" id="CHEBI:17996"/>
        <label>1</label>
    </ligand>
</feature>
<evidence type="ECO:0000256" key="5">
    <source>
        <dbReference type="PIRSR" id="PIRSR601548-1"/>
    </source>
</evidence>
<feature type="binding site" evidence="10">
    <location>
        <position position="469"/>
    </location>
    <ligand>
        <name>Zn(2+)</name>
        <dbReference type="ChEBI" id="CHEBI:29105"/>
        <label>2</label>
        <note>catalytic</note>
    </ligand>
</feature>
<feature type="signal peptide" evidence="14">
    <location>
        <begin position="1"/>
        <end position="15"/>
    </location>
</feature>
<feature type="binding site" evidence="10">
    <location>
        <position position="382"/>
    </location>
    <ligand>
        <name>Zn(2+)</name>
        <dbReference type="ChEBI" id="CHEBI:29105"/>
        <label>2</label>
        <note>catalytic</note>
    </ligand>
</feature>
<keyword evidence="12" id="KW-0378">Hydrolase</keyword>
<feature type="chain" id="PRO_5042146984" description="Angiotensin-converting enzyme" evidence="14">
    <location>
        <begin position="16"/>
        <end position="728"/>
    </location>
</feature>
<evidence type="ECO:0000313" key="15">
    <source>
        <dbReference type="EMBL" id="KAK4305030.1"/>
    </source>
</evidence>
<evidence type="ECO:0000256" key="6">
    <source>
        <dbReference type="PIRSR" id="PIRSR601548-11"/>
    </source>
</evidence>
<dbReference type="InterPro" id="IPR001548">
    <property type="entry name" value="Peptidase_M2"/>
</dbReference>
<dbReference type="Pfam" id="PF01401">
    <property type="entry name" value="Peptidase_M2"/>
    <property type="match status" value="2"/>
</dbReference>
<dbReference type="GO" id="GO:0046872">
    <property type="term" value="F:metal ion binding"/>
    <property type="evidence" value="ECO:0007669"/>
    <property type="project" value="UniProtKB-KW"/>
</dbReference>
<evidence type="ECO:0000313" key="16">
    <source>
        <dbReference type="Proteomes" id="UP001292094"/>
    </source>
</evidence>
<dbReference type="Proteomes" id="UP001292094">
    <property type="component" value="Unassembled WGS sequence"/>
</dbReference>
<keyword evidence="12" id="KW-0645">Protease</keyword>
<dbReference type="GO" id="GO:0008241">
    <property type="term" value="F:peptidyl-dipeptidase activity"/>
    <property type="evidence" value="ECO:0007669"/>
    <property type="project" value="InterPro"/>
</dbReference>
<dbReference type="PROSITE" id="PS52011">
    <property type="entry name" value="PEPTIDASE_M2"/>
    <property type="match status" value="1"/>
</dbReference>
<feature type="active site" description="Proton donor 2" evidence="6">
    <location>
        <position position="571"/>
    </location>
</feature>
<evidence type="ECO:0000256" key="8">
    <source>
        <dbReference type="PIRSR" id="PIRSR601548-3"/>
    </source>
</evidence>
<dbReference type="GO" id="GO:0006508">
    <property type="term" value="P:proteolysis"/>
    <property type="evidence" value="ECO:0007669"/>
    <property type="project" value="UniProtKB-KW"/>
</dbReference>
<sequence length="728" mass="83912">MLLVVWTCVLVGALAVPQHSPVHVADQARSESESLEEEARTFLAGVDERGSTECTAATMASWEYASDINERNKKIKAEAQLKYADWQKESWQMVKKWNGRWETLSDPFLKRQFKAMSILGTAALDKKELEKYNSLVTDMSTIYSTAKICDYKNPKKCDLELEPDLTRILRTSRDYGELQHVWKMWRHASGRKVRDHYKLFVRLANKAAKLNGFDNMGDMWLYPYESDTFREDMAELWEQLRPLYQQMHAYVRRKLREQYGEEYVSKRGPIPAHLLGNMWSQSWGEVYSLAIPYQGKTHVDVTPQMVQQNYTPRKMFELSDDFFGSLNLTRMPSEFWTESIIEKPKERDIICHASAWDFCNGKDFRIKQCTDVTMSDLITVHHEMGHVEYFLQYKHLPAVFREGANPGEGQARHTNSDPRTYSFLVKQCTVVTMRDLITVHHEMGHIEYYLQYKHLPEVFRTGSNPGFHEAVGDVLALSVATPKHLAKVGLLDEVHDDDEEDINFLMNMALDKITFLPFGYLMDNWRWDVFSGKTPEKDWNCAWWNLRYNIQGIKPPVQRSEFDFDPGAKYHIPANVPYIRYFVSYVVQFQFHKALCIKAGQYDPQDPSKPLHKCDIYQSTEAGNALGDMLKLGSSVAWPEAMAALTGGKRMDASVIREYFKPLETWLTNDNQKHGEFVGWETDEVLCTSDGPREAATGEPSSATTLVPAGPLYLLLFLLVGLLLSHRS</sequence>
<evidence type="ECO:0000256" key="13">
    <source>
        <dbReference type="SAM" id="Phobius"/>
    </source>
</evidence>
<accession>A0AAE1U3P5</accession>
<keyword evidence="8 12" id="KW-0862">Zinc</keyword>
<dbReference type="EC" id="3.4.-.-" evidence="12"/>
<feature type="active site" description="Proton acceptor 2" evidence="6">
    <location>
        <position position="383"/>
    </location>
</feature>